<dbReference type="Proteomes" id="UP000230233">
    <property type="component" value="Chromosome IV"/>
</dbReference>
<keyword evidence="1" id="KW-1133">Transmembrane helix</keyword>
<reference evidence="3" key="1">
    <citation type="submission" date="2017-10" db="EMBL/GenBank/DDBJ databases">
        <title>Rapid genome shrinkage in a self-fertile nematode reveals novel sperm competition proteins.</title>
        <authorList>
            <person name="Yin D."/>
            <person name="Schwarz E.M."/>
            <person name="Thomas C.G."/>
            <person name="Felde R.L."/>
            <person name="Korf I.F."/>
            <person name="Cutter A.D."/>
            <person name="Schartner C.M."/>
            <person name="Ralston E.J."/>
            <person name="Meyer B.J."/>
            <person name="Haag E.S."/>
        </authorList>
    </citation>
    <scope>NUCLEOTIDE SEQUENCE [LARGE SCALE GENOMIC DNA]</scope>
    <source>
        <strain evidence="3">JU1422</strain>
    </source>
</reference>
<name>A0A2G5U6E5_9PELO</name>
<evidence type="ECO:0000313" key="2">
    <source>
        <dbReference type="EMBL" id="PIC35033.1"/>
    </source>
</evidence>
<organism evidence="2 3">
    <name type="scientific">Caenorhabditis nigoni</name>
    <dbReference type="NCBI Taxonomy" id="1611254"/>
    <lineage>
        <taxon>Eukaryota</taxon>
        <taxon>Metazoa</taxon>
        <taxon>Ecdysozoa</taxon>
        <taxon>Nematoda</taxon>
        <taxon>Chromadorea</taxon>
        <taxon>Rhabditida</taxon>
        <taxon>Rhabditina</taxon>
        <taxon>Rhabditomorpha</taxon>
        <taxon>Rhabditoidea</taxon>
        <taxon>Rhabditidae</taxon>
        <taxon>Peloderinae</taxon>
        <taxon>Caenorhabditis</taxon>
    </lineage>
</organism>
<dbReference type="AlphaFoldDB" id="A0A2G5U6E5"/>
<feature type="transmembrane region" description="Helical" evidence="1">
    <location>
        <begin position="159"/>
        <end position="177"/>
    </location>
</feature>
<accession>A0A2G5U6E5</accession>
<dbReference type="EMBL" id="PDUG01000004">
    <property type="protein sequence ID" value="PIC35033.1"/>
    <property type="molecule type" value="Genomic_DNA"/>
</dbReference>
<feature type="transmembrane region" description="Helical" evidence="1">
    <location>
        <begin position="189"/>
        <end position="207"/>
    </location>
</feature>
<dbReference type="OrthoDB" id="5846402at2759"/>
<gene>
    <name evidence="2" type="primary">Cni-JC8.16</name>
    <name evidence="2" type="synonym">Cnig_chr_IV.g14513</name>
    <name evidence="2" type="ORF">B9Z55_014513</name>
</gene>
<feature type="transmembrane region" description="Helical" evidence="1">
    <location>
        <begin position="106"/>
        <end position="124"/>
    </location>
</feature>
<sequence>MKKPKNAGIVSQFLLIAGWFVTTLVSGVMYRMVLVATNFEFPCIIILCQSMTCLAFMQVTKLLFPDLCKSWNNVVDLKALPASIFFTASLFLDLYAYYLETGCSKLIEYLAAPAIAIIMFRSTISQRPKFGKKLPLILSCFSTIFTYMTVNVTELTPDGMFFGFVILIFNVATFFSLRSYLKRNSTSQFLFSHFCFLTVILFAYELYQHDIHRLYLYVHLWQLPNFYSVLFTYVFLFSLSLFLFCQVIIQFDLSLIAASLNTKNSWQFVITNFVFRNIVFKAYYDLNPSMCINALSSFFVSLAKFWIDVKNRSSQIY</sequence>
<keyword evidence="1" id="KW-0812">Transmembrane</keyword>
<feature type="transmembrane region" description="Helical" evidence="1">
    <location>
        <begin position="79"/>
        <end position="100"/>
    </location>
</feature>
<comment type="caution">
    <text evidence="2">The sequence shown here is derived from an EMBL/GenBank/DDBJ whole genome shotgun (WGS) entry which is preliminary data.</text>
</comment>
<protein>
    <recommendedName>
        <fullName evidence="4">Sugar phosphate transporter domain-containing protein</fullName>
    </recommendedName>
</protein>
<evidence type="ECO:0000256" key="1">
    <source>
        <dbReference type="SAM" id="Phobius"/>
    </source>
</evidence>
<feature type="transmembrane region" description="Helical" evidence="1">
    <location>
        <begin position="12"/>
        <end position="33"/>
    </location>
</feature>
<keyword evidence="3" id="KW-1185">Reference proteome</keyword>
<evidence type="ECO:0000313" key="3">
    <source>
        <dbReference type="Proteomes" id="UP000230233"/>
    </source>
</evidence>
<feature type="transmembrane region" description="Helical" evidence="1">
    <location>
        <begin position="39"/>
        <end position="59"/>
    </location>
</feature>
<keyword evidence="1" id="KW-0472">Membrane</keyword>
<proteinExistence type="predicted"/>
<evidence type="ECO:0008006" key="4">
    <source>
        <dbReference type="Google" id="ProtNLM"/>
    </source>
</evidence>
<feature type="transmembrane region" description="Helical" evidence="1">
    <location>
        <begin position="227"/>
        <end position="253"/>
    </location>
</feature>